<evidence type="ECO:0000256" key="1">
    <source>
        <dbReference type="SAM" id="SignalP"/>
    </source>
</evidence>
<keyword evidence="3" id="KW-1185">Reference proteome</keyword>
<dbReference type="RefSeq" id="WP_124945120.1">
    <property type="nucleotide sequence ID" value="NZ_BHVT01000008.1"/>
</dbReference>
<dbReference type="InterPro" id="IPR009003">
    <property type="entry name" value="Peptidase_S1_PA"/>
</dbReference>
<comment type="caution">
    <text evidence="2">The sequence shown here is derived from an EMBL/GenBank/DDBJ whole genome shotgun (WGS) entry which is preliminary data.</text>
</comment>
<organism evidence="2 3">
    <name type="scientific">Sulfurirhabdus autotrophica</name>
    <dbReference type="NCBI Taxonomy" id="1706046"/>
    <lineage>
        <taxon>Bacteria</taxon>
        <taxon>Pseudomonadati</taxon>
        <taxon>Pseudomonadota</taxon>
        <taxon>Betaproteobacteria</taxon>
        <taxon>Nitrosomonadales</taxon>
        <taxon>Sulfuricellaceae</taxon>
        <taxon>Sulfurirhabdus</taxon>
    </lineage>
</organism>
<dbReference type="InterPro" id="IPR043504">
    <property type="entry name" value="Peptidase_S1_PA_chymotrypsin"/>
</dbReference>
<proteinExistence type="predicted"/>
<dbReference type="PANTHER" id="PTHR43019">
    <property type="entry name" value="SERINE ENDOPROTEASE DEGS"/>
    <property type="match status" value="1"/>
</dbReference>
<dbReference type="Gene3D" id="2.40.10.10">
    <property type="entry name" value="Trypsin-like serine proteases"/>
    <property type="match status" value="2"/>
</dbReference>
<dbReference type="Proteomes" id="UP000295367">
    <property type="component" value="Unassembled WGS sequence"/>
</dbReference>
<reference evidence="2 3" key="1">
    <citation type="submission" date="2019-03" db="EMBL/GenBank/DDBJ databases">
        <title>Genomic Encyclopedia of Type Strains, Phase IV (KMG-IV): sequencing the most valuable type-strain genomes for metagenomic binning, comparative biology and taxonomic classification.</title>
        <authorList>
            <person name="Goeker M."/>
        </authorList>
    </citation>
    <scope>NUCLEOTIDE SEQUENCE [LARGE SCALE GENOMIC DNA]</scope>
    <source>
        <strain evidence="2 3">DSM 100309</strain>
    </source>
</reference>
<accession>A0A4R3XZ04</accession>
<dbReference type="OrthoDB" id="212300at2"/>
<feature type="signal peptide" evidence="1">
    <location>
        <begin position="1"/>
        <end position="41"/>
    </location>
</feature>
<feature type="chain" id="PRO_5020907580" evidence="1">
    <location>
        <begin position="42"/>
        <end position="273"/>
    </location>
</feature>
<dbReference type="SUPFAM" id="SSF50494">
    <property type="entry name" value="Trypsin-like serine proteases"/>
    <property type="match status" value="1"/>
</dbReference>
<dbReference type="Pfam" id="PF13365">
    <property type="entry name" value="Trypsin_2"/>
    <property type="match status" value="1"/>
</dbReference>
<dbReference type="PANTHER" id="PTHR43019:SF23">
    <property type="entry name" value="PROTEASE DO-LIKE 5, CHLOROPLASTIC"/>
    <property type="match status" value="1"/>
</dbReference>
<sequence length="273" mass="29140">MTCFNANVFTRTYRGTVSLTKSVFVSLFVLTLSAGFSAVSADNALSQTIEKIRPSIVGIGTVMQTRSPPASFRGTGFVVGDGLHIITNAHVVSPLLDTEQKEMLAIFVGRGESAQARQATKVAVDAEHDLALLKITGKPLPAMTIGDSNSTKEGEEYAFTGFPIGMVLGLYPVTHRATVSALTPIVTPALSAKQLDANVLKRIRTPFEVFQLDATAYPGNSGSPLYDPATGKVYGIINMVFVKGTKENAITNPSGIAYAIPANYIYTFMQQNP</sequence>
<dbReference type="AlphaFoldDB" id="A0A4R3XZ04"/>
<evidence type="ECO:0000313" key="3">
    <source>
        <dbReference type="Proteomes" id="UP000295367"/>
    </source>
</evidence>
<protein>
    <submittedName>
        <fullName evidence="2">Trypsin-like peptidase</fullName>
    </submittedName>
</protein>
<evidence type="ECO:0000313" key="2">
    <source>
        <dbReference type="EMBL" id="TCV84141.1"/>
    </source>
</evidence>
<keyword evidence="1" id="KW-0732">Signal</keyword>
<gene>
    <name evidence="2" type="ORF">EDC63_11377</name>
</gene>
<name>A0A4R3XZ04_9PROT</name>
<dbReference type="EMBL" id="SMCO01000013">
    <property type="protein sequence ID" value="TCV84141.1"/>
    <property type="molecule type" value="Genomic_DNA"/>
</dbReference>